<proteinExistence type="predicted"/>
<dbReference type="EMBL" id="BAABRO010000019">
    <property type="protein sequence ID" value="GAA5510093.1"/>
    <property type="molecule type" value="Genomic_DNA"/>
</dbReference>
<comment type="caution">
    <text evidence="1">The sequence shown here is derived from an EMBL/GenBank/DDBJ whole genome shotgun (WGS) entry which is preliminary data.</text>
</comment>
<protein>
    <submittedName>
        <fullName evidence="1">Uncharacterized protein</fullName>
    </submittedName>
</protein>
<accession>A0ABP9W0T8</accession>
<reference evidence="1 2" key="1">
    <citation type="submission" date="2024-02" db="EMBL/GenBank/DDBJ databases">
        <title>Rhodopirellula caenicola NBRC 110016.</title>
        <authorList>
            <person name="Ichikawa N."/>
            <person name="Katano-Makiyama Y."/>
            <person name="Hidaka K."/>
        </authorList>
    </citation>
    <scope>NUCLEOTIDE SEQUENCE [LARGE SCALE GENOMIC DNA]</scope>
    <source>
        <strain evidence="1 2">NBRC 110016</strain>
    </source>
</reference>
<organism evidence="1 2">
    <name type="scientific">Novipirellula caenicola</name>
    <dbReference type="NCBI Taxonomy" id="1536901"/>
    <lineage>
        <taxon>Bacteria</taxon>
        <taxon>Pseudomonadati</taxon>
        <taxon>Planctomycetota</taxon>
        <taxon>Planctomycetia</taxon>
        <taxon>Pirellulales</taxon>
        <taxon>Pirellulaceae</taxon>
        <taxon>Novipirellula</taxon>
    </lineage>
</organism>
<name>A0ABP9W0T8_9BACT</name>
<gene>
    <name evidence="1" type="ORF">Rcae01_05599</name>
</gene>
<evidence type="ECO:0000313" key="1">
    <source>
        <dbReference type="EMBL" id="GAA5510093.1"/>
    </source>
</evidence>
<keyword evidence="2" id="KW-1185">Reference proteome</keyword>
<dbReference type="Proteomes" id="UP001416858">
    <property type="component" value="Unassembled WGS sequence"/>
</dbReference>
<sequence length="66" mass="7064">MLVNHSTGCAKWHDVHCSLERGCTGYTECPPSETSGDNTAPFDWGVKKEAYSADGAPCPELTPPPL</sequence>
<evidence type="ECO:0000313" key="2">
    <source>
        <dbReference type="Proteomes" id="UP001416858"/>
    </source>
</evidence>